<gene>
    <name evidence="2" type="ORF">apy_00610</name>
</gene>
<evidence type="ECO:0000256" key="1">
    <source>
        <dbReference type="SAM" id="Phobius"/>
    </source>
</evidence>
<dbReference type="EMBL" id="BDMD01000001">
    <property type="protein sequence ID" value="GBF08336.1"/>
    <property type="molecule type" value="Genomic_DNA"/>
</dbReference>
<dbReference type="OrthoDB" id="376674at2157"/>
<dbReference type="Proteomes" id="UP000291213">
    <property type="component" value="Unassembled WGS sequence"/>
</dbReference>
<feature type="transmembrane region" description="Helical" evidence="1">
    <location>
        <begin position="60"/>
        <end position="82"/>
    </location>
</feature>
<keyword evidence="1" id="KW-0812">Transmembrane</keyword>
<keyword evidence="1" id="KW-0472">Membrane</keyword>
<name>A0A401H7A5_AERPX</name>
<evidence type="ECO:0000313" key="2">
    <source>
        <dbReference type="EMBL" id="GBF08336.1"/>
    </source>
</evidence>
<dbReference type="AlphaFoldDB" id="A0A401H7A5"/>
<keyword evidence="1" id="KW-1133">Transmembrane helix</keyword>
<protein>
    <submittedName>
        <fullName evidence="2">Uncharacterized protein</fullName>
    </submittedName>
</protein>
<feature type="transmembrane region" description="Helical" evidence="1">
    <location>
        <begin position="7"/>
        <end position="30"/>
    </location>
</feature>
<proteinExistence type="predicted"/>
<sequence length="93" mass="9793">MLGNIASVGVGALLIILGLAMVGFVFYTAYDAYRSFRVNVEPATSIAEAITVNSSILIDMLVRVAFLAIALAAGSVVLSRGVDLFRGCPRERG</sequence>
<organism evidence="2 3">
    <name type="scientific">Aeropyrum pernix</name>
    <dbReference type="NCBI Taxonomy" id="56636"/>
    <lineage>
        <taxon>Archaea</taxon>
        <taxon>Thermoproteota</taxon>
        <taxon>Thermoprotei</taxon>
        <taxon>Desulfurococcales</taxon>
        <taxon>Desulfurococcaceae</taxon>
        <taxon>Aeropyrum</taxon>
    </lineage>
</organism>
<evidence type="ECO:0000313" key="3">
    <source>
        <dbReference type="Proteomes" id="UP000291213"/>
    </source>
</evidence>
<accession>A0A401H7A5</accession>
<comment type="caution">
    <text evidence="2">The sequence shown here is derived from an EMBL/GenBank/DDBJ whole genome shotgun (WGS) entry which is preliminary data.</text>
</comment>
<dbReference type="RefSeq" id="WP_131159421.1">
    <property type="nucleotide sequence ID" value="NZ_BDMD01000001.1"/>
</dbReference>
<reference evidence="2 3" key="1">
    <citation type="submission" date="2017-02" db="EMBL/GenBank/DDBJ databases">
        <title>isolation and characterization of a novel temperate virus Aeropyrum globular virus 1 infecting hyperthermophilic archaeon Aeropyrum.</title>
        <authorList>
            <person name="Yumiya M."/>
            <person name="Yoshida T."/>
            <person name="Sako Y."/>
        </authorList>
    </citation>
    <scope>NUCLEOTIDE SEQUENCE [LARGE SCALE GENOMIC DNA]</scope>
    <source>
        <strain evidence="2 3">YK1-12-2013</strain>
    </source>
</reference>